<dbReference type="AlphaFoldDB" id="A0A5E7V972"/>
<dbReference type="OrthoDB" id="7033818at2"/>
<gene>
    <name evidence="3" type="ORF">PS928_05020</name>
</gene>
<feature type="compositionally biased region" description="Basic and acidic residues" evidence="1">
    <location>
        <begin position="206"/>
        <end position="228"/>
    </location>
</feature>
<dbReference type="EMBL" id="CABVJF010000023">
    <property type="protein sequence ID" value="VVQ20562.1"/>
    <property type="molecule type" value="Genomic_DNA"/>
</dbReference>
<dbReference type="RefSeq" id="WP_150787541.1">
    <property type="nucleotide sequence ID" value="NZ_CABVJF010000023.1"/>
</dbReference>
<organism evidence="3 4">
    <name type="scientific">Pseudomonas fluorescens</name>
    <dbReference type="NCBI Taxonomy" id="294"/>
    <lineage>
        <taxon>Bacteria</taxon>
        <taxon>Pseudomonadati</taxon>
        <taxon>Pseudomonadota</taxon>
        <taxon>Gammaproteobacteria</taxon>
        <taxon>Pseudomonadales</taxon>
        <taxon>Pseudomonadaceae</taxon>
        <taxon>Pseudomonas</taxon>
    </lineage>
</organism>
<evidence type="ECO:0000313" key="4">
    <source>
        <dbReference type="Proteomes" id="UP000381378"/>
    </source>
</evidence>
<feature type="compositionally biased region" description="Polar residues" evidence="1">
    <location>
        <begin position="187"/>
        <end position="205"/>
    </location>
</feature>
<accession>A0A5E7V972</accession>
<sequence precursor="true">MKRWLLTANAMVLSGCIGAQAPTPTVRYSAAALAPSAEVDGYYTFGSTRYKGPLVNGTPNGDGLCIDTKSSRPVALPCTYAQGSRTDASYLQARGIEIEEQQQNELRQKRAREASEADYQAYQRAESAASDRASQQALVAGLVTMQNNMSQLQAIDRQTALLASQAQQQQLDQAARQRERDRVATKPTHSQQQTESAQLNTQAEQKQARAEEDRQRLQDQQEAKREAEALASKRAQEKADRLAAALAAKEAEASAKRNYLAQLVAGTRLYARTCPSGDGNYFMVGTVPNIKPKPVSCVDVHYEAICEGSSNGSTGVATSFVGAATDCFMGDAVTIAPKPACPVKQVRVEVRDIRSCRE</sequence>
<evidence type="ECO:0000313" key="3">
    <source>
        <dbReference type="EMBL" id="VVQ20562.1"/>
    </source>
</evidence>
<evidence type="ECO:0000256" key="1">
    <source>
        <dbReference type="SAM" id="MobiDB-lite"/>
    </source>
</evidence>
<feature type="signal peptide" evidence="2">
    <location>
        <begin position="1"/>
        <end position="21"/>
    </location>
</feature>
<protein>
    <recommendedName>
        <fullName evidence="5">Lipoprotein</fullName>
    </recommendedName>
</protein>
<dbReference type="PROSITE" id="PS51257">
    <property type="entry name" value="PROKAR_LIPOPROTEIN"/>
    <property type="match status" value="1"/>
</dbReference>
<feature type="compositionally biased region" description="Basic and acidic residues" evidence="1">
    <location>
        <begin position="175"/>
        <end position="184"/>
    </location>
</feature>
<name>A0A5E7V972_PSEFL</name>
<proteinExistence type="predicted"/>
<feature type="region of interest" description="Disordered" evidence="1">
    <location>
        <begin position="171"/>
        <end position="234"/>
    </location>
</feature>
<evidence type="ECO:0008006" key="5">
    <source>
        <dbReference type="Google" id="ProtNLM"/>
    </source>
</evidence>
<evidence type="ECO:0000256" key="2">
    <source>
        <dbReference type="SAM" id="SignalP"/>
    </source>
</evidence>
<feature type="chain" id="PRO_5023073771" description="Lipoprotein" evidence="2">
    <location>
        <begin position="22"/>
        <end position="358"/>
    </location>
</feature>
<dbReference type="Proteomes" id="UP000381378">
    <property type="component" value="Unassembled WGS sequence"/>
</dbReference>
<keyword evidence="2" id="KW-0732">Signal</keyword>
<reference evidence="3 4" key="1">
    <citation type="submission" date="2019-09" db="EMBL/GenBank/DDBJ databases">
        <authorList>
            <person name="Chandra G."/>
            <person name="Truman W A."/>
        </authorList>
    </citation>
    <scope>NUCLEOTIDE SEQUENCE [LARGE SCALE GENOMIC DNA]</scope>
    <source>
        <strain evidence="3">PS928</strain>
    </source>
</reference>